<dbReference type="GO" id="GO:0005524">
    <property type="term" value="F:ATP binding"/>
    <property type="evidence" value="ECO:0007669"/>
    <property type="project" value="UniProtKB-KW"/>
</dbReference>
<keyword evidence="1" id="KW-0808">Transferase</keyword>
<evidence type="ECO:0000313" key="6">
    <source>
        <dbReference type="EMBL" id="GGY89380.1"/>
    </source>
</evidence>
<protein>
    <submittedName>
        <fullName evidence="7">Serine/threonine protein kinase</fullName>
    </submittedName>
</protein>
<evidence type="ECO:0000256" key="2">
    <source>
        <dbReference type="ARBA" id="ARBA00022741"/>
    </source>
</evidence>
<dbReference type="SUPFAM" id="SSF56112">
    <property type="entry name" value="Protein kinase-like (PK-like)"/>
    <property type="match status" value="1"/>
</dbReference>
<dbReference type="OrthoDB" id="9801841at2"/>
<keyword evidence="8" id="KW-1185">Reference proteome</keyword>
<keyword evidence="3 7" id="KW-0418">Kinase</keyword>
<organism evidence="6 9">
    <name type="scientific">Pseudoduganella plicata</name>
    <dbReference type="NCBI Taxonomy" id="321984"/>
    <lineage>
        <taxon>Bacteria</taxon>
        <taxon>Pseudomonadati</taxon>
        <taxon>Pseudomonadota</taxon>
        <taxon>Betaproteobacteria</taxon>
        <taxon>Burkholderiales</taxon>
        <taxon>Oxalobacteraceae</taxon>
        <taxon>Telluria group</taxon>
        <taxon>Pseudoduganella</taxon>
    </lineage>
</organism>
<keyword evidence="7" id="KW-0723">Serine/threonine-protein kinase</keyword>
<dbReference type="GO" id="GO:0004674">
    <property type="term" value="F:protein serine/threonine kinase activity"/>
    <property type="evidence" value="ECO:0007669"/>
    <property type="project" value="UniProtKB-KW"/>
</dbReference>
<keyword evidence="2" id="KW-0547">Nucleotide-binding</keyword>
<accession>A0A4P7BAA3</accession>
<dbReference type="EMBL" id="CP038026">
    <property type="protein sequence ID" value="QBQ34893.1"/>
    <property type="molecule type" value="Genomic_DNA"/>
</dbReference>
<dbReference type="Gene3D" id="3.30.200.20">
    <property type="entry name" value="Phosphorylase Kinase, domain 1"/>
    <property type="match status" value="1"/>
</dbReference>
<dbReference type="SMART" id="SM00220">
    <property type="entry name" value="S_TKc"/>
    <property type="match status" value="1"/>
</dbReference>
<dbReference type="Proteomes" id="UP000294359">
    <property type="component" value="Chromosome"/>
</dbReference>
<name>A0A4P7BAA3_9BURK</name>
<dbReference type="AlphaFoldDB" id="A0A4P7BAA3"/>
<evidence type="ECO:0000259" key="5">
    <source>
        <dbReference type="PROSITE" id="PS50011"/>
    </source>
</evidence>
<evidence type="ECO:0000256" key="3">
    <source>
        <dbReference type="ARBA" id="ARBA00022777"/>
    </source>
</evidence>
<dbReference type="Pfam" id="PF00069">
    <property type="entry name" value="Pkinase"/>
    <property type="match status" value="1"/>
</dbReference>
<dbReference type="PROSITE" id="PS50011">
    <property type="entry name" value="PROTEIN_KINASE_DOM"/>
    <property type="match status" value="1"/>
</dbReference>
<reference evidence="6" key="1">
    <citation type="journal article" date="2014" name="Int. J. Syst. Evol. Microbiol.">
        <title>Complete genome sequence of Corynebacterium casei LMG S-19264T (=DSM 44701T), isolated from a smear-ripened cheese.</title>
        <authorList>
            <consortium name="US DOE Joint Genome Institute (JGI-PGF)"/>
            <person name="Walter F."/>
            <person name="Albersmeier A."/>
            <person name="Kalinowski J."/>
            <person name="Ruckert C."/>
        </authorList>
    </citation>
    <scope>NUCLEOTIDE SEQUENCE</scope>
    <source>
        <strain evidence="6">KCTC 12344</strain>
    </source>
</reference>
<reference evidence="7 8" key="2">
    <citation type="submission" date="2019-03" db="EMBL/GenBank/DDBJ databases">
        <title>Draft Genome Sequences of Six Type Strains of the Genus Massilia.</title>
        <authorList>
            <person name="Miess H."/>
            <person name="Frediansyhah A."/>
            <person name="Gross H."/>
        </authorList>
    </citation>
    <scope>NUCLEOTIDE SEQUENCE [LARGE SCALE GENOMIC DNA]</scope>
    <source>
        <strain evidence="7 8">DSM 17505</strain>
    </source>
</reference>
<dbReference type="PANTHER" id="PTHR43289:SF6">
    <property type="entry name" value="SERINE_THREONINE-PROTEIN KINASE NEKL-3"/>
    <property type="match status" value="1"/>
</dbReference>
<gene>
    <name evidence="7" type="ORF">E1742_00845</name>
    <name evidence="6" type="ORF">GCM10007388_23600</name>
</gene>
<dbReference type="RefSeq" id="WP_134382876.1">
    <property type="nucleotide sequence ID" value="NZ_BMWW01000003.1"/>
</dbReference>
<evidence type="ECO:0000313" key="8">
    <source>
        <dbReference type="Proteomes" id="UP000294359"/>
    </source>
</evidence>
<reference evidence="6" key="3">
    <citation type="submission" date="2022-12" db="EMBL/GenBank/DDBJ databases">
        <authorList>
            <person name="Sun Q."/>
            <person name="Kim S."/>
        </authorList>
    </citation>
    <scope>NUCLEOTIDE SEQUENCE</scope>
    <source>
        <strain evidence="6">KCTC 12344</strain>
    </source>
</reference>
<evidence type="ECO:0000256" key="4">
    <source>
        <dbReference type="ARBA" id="ARBA00022840"/>
    </source>
</evidence>
<dbReference type="Gene3D" id="1.10.510.10">
    <property type="entry name" value="Transferase(Phosphotransferase) domain 1"/>
    <property type="match status" value="1"/>
</dbReference>
<keyword evidence="4" id="KW-0067">ATP-binding</keyword>
<dbReference type="Proteomes" id="UP000619512">
    <property type="component" value="Unassembled WGS sequence"/>
</dbReference>
<evidence type="ECO:0000313" key="9">
    <source>
        <dbReference type="Proteomes" id="UP000619512"/>
    </source>
</evidence>
<sequence length="326" mass="35032">MLPSDNVIALERGHYRLRAQIGGSVYGTVWRAAAPAGRPDVALKLVNEAQMALAQPDLRERWIASACNEIAFLRALAPWDSHHIVRLVDSGWHAGLPVLALELLPTDLGRHLARRRAAGLAPDFRQALDWIGQLNQALAKVHQYGWRYLDLKPANILVDTATGTLRLTDFGTNRQLAKGDAHSYAGTAQWQAPEQFFPAAHGAYATGRHSDYFALGALFYFLVTAAPLRWSIACGQAFREHQTDGARHLLAAHAGSLPPPLAPDEAARFAAAVPPIARAAAVTLLETLLAAEPRGRPASALAISRMLGRAAVAAPAVRAGEAQAFA</sequence>
<feature type="domain" description="Protein kinase" evidence="5">
    <location>
        <begin position="15"/>
        <end position="312"/>
    </location>
</feature>
<dbReference type="EMBL" id="BMWW01000003">
    <property type="protein sequence ID" value="GGY89380.1"/>
    <property type="molecule type" value="Genomic_DNA"/>
</dbReference>
<dbReference type="PANTHER" id="PTHR43289">
    <property type="entry name" value="MITOGEN-ACTIVATED PROTEIN KINASE KINASE KINASE 20-RELATED"/>
    <property type="match status" value="1"/>
</dbReference>
<dbReference type="InterPro" id="IPR000719">
    <property type="entry name" value="Prot_kinase_dom"/>
</dbReference>
<evidence type="ECO:0000313" key="7">
    <source>
        <dbReference type="EMBL" id="QBQ34893.1"/>
    </source>
</evidence>
<proteinExistence type="predicted"/>
<dbReference type="InterPro" id="IPR011009">
    <property type="entry name" value="Kinase-like_dom_sf"/>
</dbReference>
<evidence type="ECO:0000256" key="1">
    <source>
        <dbReference type="ARBA" id="ARBA00022679"/>
    </source>
</evidence>